<reference evidence="2 3" key="1">
    <citation type="submission" date="2021-03" db="EMBL/GenBank/DDBJ databases">
        <title>novel species isolated from a fishpond in China.</title>
        <authorList>
            <person name="Lu H."/>
            <person name="Cai Z."/>
        </authorList>
    </citation>
    <scope>NUCLEOTIDE SEQUENCE [LARGE SCALE GENOMIC DNA]</scope>
    <source>
        <strain evidence="2 3">YJ13C</strain>
    </source>
</reference>
<dbReference type="SUPFAM" id="SSF49447">
    <property type="entry name" value="Second domain of Mu2 adaptin subunit (ap50) of ap2 adaptor"/>
    <property type="match status" value="1"/>
</dbReference>
<evidence type="ECO:0000259" key="1">
    <source>
        <dbReference type="PROSITE" id="PS51072"/>
    </source>
</evidence>
<dbReference type="EMBL" id="JAFKCU010000006">
    <property type="protein sequence ID" value="MBN7817703.1"/>
    <property type="molecule type" value="Genomic_DNA"/>
</dbReference>
<dbReference type="PANTHER" id="PTHR34819:SF3">
    <property type="entry name" value="CELL SURFACE PROTEIN"/>
    <property type="match status" value="1"/>
</dbReference>
<protein>
    <submittedName>
        <fullName evidence="2">Gliding motility-associated C-terminal domain-containing protein</fullName>
    </submittedName>
</protein>
<dbReference type="Gene3D" id="2.60.40.1170">
    <property type="entry name" value="Mu homology domain, subdomain B"/>
    <property type="match status" value="1"/>
</dbReference>
<dbReference type="InterPro" id="IPR001434">
    <property type="entry name" value="OmcB-like_DUF11"/>
</dbReference>
<comment type="caution">
    <text evidence="2">The sequence shown here is derived from an EMBL/GenBank/DDBJ whole genome shotgun (WGS) entry which is preliminary data.</text>
</comment>
<evidence type="ECO:0000313" key="3">
    <source>
        <dbReference type="Proteomes" id="UP000664480"/>
    </source>
</evidence>
<dbReference type="InterPro" id="IPR028565">
    <property type="entry name" value="MHD"/>
</dbReference>
<evidence type="ECO:0000313" key="2">
    <source>
        <dbReference type="EMBL" id="MBN7817703.1"/>
    </source>
</evidence>
<dbReference type="Proteomes" id="UP000664480">
    <property type="component" value="Unassembled WGS sequence"/>
</dbReference>
<dbReference type="Pfam" id="PF13585">
    <property type="entry name" value="CHU_C"/>
    <property type="match status" value="1"/>
</dbReference>
<dbReference type="PROSITE" id="PS51072">
    <property type="entry name" value="MHD"/>
    <property type="match status" value="1"/>
</dbReference>
<dbReference type="RefSeq" id="WP_206588363.1">
    <property type="nucleotide sequence ID" value="NZ_JAFKCU010000006.1"/>
</dbReference>
<dbReference type="Pfam" id="PF01345">
    <property type="entry name" value="DUF11"/>
    <property type="match status" value="2"/>
</dbReference>
<gene>
    <name evidence="2" type="ORF">J0A69_19830</name>
</gene>
<proteinExistence type="predicted"/>
<feature type="non-terminal residue" evidence="2">
    <location>
        <position position="1"/>
    </location>
</feature>
<feature type="domain" description="MHD" evidence="1">
    <location>
        <begin position="298"/>
        <end position="542"/>
    </location>
</feature>
<dbReference type="InterPro" id="IPR051172">
    <property type="entry name" value="Chlamydia_OmcB"/>
</dbReference>
<dbReference type="PANTHER" id="PTHR34819">
    <property type="entry name" value="LARGE CYSTEINE-RICH PERIPLASMIC PROTEIN OMCB"/>
    <property type="match status" value="1"/>
</dbReference>
<dbReference type="NCBIfam" id="TIGR01451">
    <property type="entry name" value="B_ant_repeat"/>
    <property type="match status" value="2"/>
</dbReference>
<organism evidence="2 3">
    <name type="scientific">Algoriphagus pacificus</name>
    <dbReference type="NCBI Taxonomy" id="2811234"/>
    <lineage>
        <taxon>Bacteria</taxon>
        <taxon>Pseudomonadati</taxon>
        <taxon>Bacteroidota</taxon>
        <taxon>Cytophagia</taxon>
        <taxon>Cytophagales</taxon>
        <taxon>Cyclobacteriaceae</taxon>
        <taxon>Algoriphagus</taxon>
    </lineage>
</organism>
<dbReference type="InterPro" id="IPR047589">
    <property type="entry name" value="DUF11_rpt"/>
</dbReference>
<dbReference type="NCBIfam" id="TIGR04131">
    <property type="entry name" value="Bac_Flav_CTERM"/>
    <property type="match status" value="1"/>
</dbReference>
<dbReference type="Pfam" id="PF17963">
    <property type="entry name" value="Big_9"/>
    <property type="match status" value="2"/>
</dbReference>
<keyword evidence="3" id="KW-1185">Reference proteome</keyword>
<dbReference type="InterPro" id="IPR036168">
    <property type="entry name" value="AP2_Mu_C_sf"/>
</dbReference>
<dbReference type="InterPro" id="IPR026341">
    <property type="entry name" value="T9SS_type_B"/>
</dbReference>
<name>A0ABS3CKQ5_9BACT</name>
<accession>A0ABS3CKQ5</accession>
<sequence>PITPGSGDIVEITPDLSGVPAGVTVSIALDGTVSIDVPAGYTDPTSFTISYEVTDENGLSDSGIITVSVNVNGAPTASDVSFAVTPGTPFVGTLPITPGSGDIVEITPDLSGVPAGVTVTIDLDGTVSIDVPAGYTGPTSFTIPYEVTDENGLSDSGIITVSVNQSSTVDDVSFTVTPGTPFVGTLPITPGSGDIVEITPDLSGVPAGVTVTIDLDGTVNISVPVDYSGPTSFAIPYEVTDENGLSDSGIITVTVNTVSGEKETIISVTKWSDTRTVEIGGMIDYIIRIKNLGDTIAYNLIVVDSLPEGTMAVDANLDGEILDLKVIWEIDSLTVGDSLDIKLKLIVLSEKGPIINSVYVFGSNLKQELSFESEEVVILAPLSPVDLQISKDVSSSIVRLGDEFEYKITVRNNSDFDAFEVIVRDTLPDGVTFIRMSQGQGAISYEESNRLLSWAVDSMKPNSMESFSLLFRADKEGEITNTAYVESSNPEVDMSNNSSSARHSQLEFEVPNVFTPNGDGINDFWIIEGLNEIFPTNQLLIVNRWGVEVFKATNYQNNWNGSNLNGGTYFYQLKIRDFEGTEKTLTGYVTIIK</sequence>